<proteinExistence type="predicted"/>
<dbReference type="AlphaFoldDB" id="A0A7W9UKC3"/>
<gene>
    <name evidence="1" type="ORF">BJY24_005310</name>
</gene>
<evidence type="ECO:0000313" key="1">
    <source>
        <dbReference type="EMBL" id="MBB5916398.1"/>
    </source>
</evidence>
<dbReference type="EMBL" id="JACHIT010000002">
    <property type="protein sequence ID" value="MBB5916398.1"/>
    <property type="molecule type" value="Genomic_DNA"/>
</dbReference>
<comment type="caution">
    <text evidence="1">The sequence shown here is derived from an EMBL/GenBank/DDBJ whole genome shotgun (WGS) entry which is preliminary data.</text>
</comment>
<dbReference type="SUPFAM" id="SSF51905">
    <property type="entry name" value="FAD/NAD(P)-binding domain"/>
    <property type="match status" value="1"/>
</dbReference>
<name>A0A7W9UKC3_9NOCA</name>
<evidence type="ECO:0000313" key="2">
    <source>
        <dbReference type="Proteomes" id="UP000540412"/>
    </source>
</evidence>
<protein>
    <submittedName>
        <fullName evidence="1">2-polyprenyl-6-methoxyphenol hydroxylase-like FAD-dependent oxidoreductase</fullName>
    </submittedName>
</protein>
<keyword evidence="2" id="KW-1185">Reference proteome</keyword>
<reference evidence="1 2" key="1">
    <citation type="submission" date="2020-08" db="EMBL/GenBank/DDBJ databases">
        <title>Sequencing the genomes of 1000 actinobacteria strains.</title>
        <authorList>
            <person name="Klenk H.-P."/>
        </authorList>
    </citation>
    <scope>NUCLEOTIDE SEQUENCE [LARGE SCALE GENOMIC DNA]</scope>
    <source>
        <strain evidence="1 2">DSM 43582</strain>
    </source>
</reference>
<dbReference type="RefSeq" id="WP_040748214.1">
    <property type="nucleotide sequence ID" value="NZ_JACHIT010000002.1"/>
</dbReference>
<accession>A0A7W9UKC3</accession>
<organism evidence="1 2">
    <name type="scientific">Nocardia transvalensis</name>
    <dbReference type="NCBI Taxonomy" id="37333"/>
    <lineage>
        <taxon>Bacteria</taxon>
        <taxon>Bacillati</taxon>
        <taxon>Actinomycetota</taxon>
        <taxon>Actinomycetes</taxon>
        <taxon>Mycobacteriales</taxon>
        <taxon>Nocardiaceae</taxon>
        <taxon>Nocardia</taxon>
    </lineage>
</organism>
<dbReference type="Gene3D" id="3.50.50.60">
    <property type="entry name" value="FAD/NAD(P)-binding domain"/>
    <property type="match status" value="1"/>
</dbReference>
<dbReference type="InterPro" id="IPR036188">
    <property type="entry name" value="FAD/NAD-bd_sf"/>
</dbReference>
<sequence length="65" mass="7316">MAMLDGASLALALAAHPHDFPTAVEEYEREMFERTSTAARMSADLQKMLMAPDAAQRMLEFFQPR</sequence>
<dbReference type="Proteomes" id="UP000540412">
    <property type="component" value="Unassembled WGS sequence"/>
</dbReference>